<dbReference type="KEGG" id="mea:Mex_2p0010"/>
<dbReference type="Proteomes" id="UP000009081">
    <property type="component" value="Plasmid megaplasmid"/>
</dbReference>
<dbReference type="SUPFAM" id="SSF53474">
    <property type="entry name" value="alpha/beta-Hydrolases"/>
    <property type="match status" value="1"/>
</dbReference>
<evidence type="ECO:0000256" key="10">
    <source>
        <dbReference type="ARBA" id="ARBA00035159"/>
    </source>
</evidence>
<dbReference type="SMR" id="C5B3B9"/>
<keyword evidence="3" id="KW-0597">Phosphoprotein</keyword>
<dbReference type="InterPro" id="IPR029058">
    <property type="entry name" value="AB_hydrolase_fold"/>
</dbReference>
<keyword evidence="7" id="KW-0663">Pyridoxal phosphate</keyword>
<dbReference type="GO" id="GO:0034899">
    <property type="term" value="F:trimethylamine monooxygenase activity"/>
    <property type="evidence" value="ECO:0007669"/>
    <property type="project" value="UniProtKB-EC"/>
</dbReference>
<dbReference type="InterPro" id="IPR036736">
    <property type="entry name" value="ACP-like_sf"/>
</dbReference>
<dbReference type="SUPFAM" id="SSF53383">
    <property type="entry name" value="PLP-dependent transferases"/>
    <property type="match status" value="2"/>
</dbReference>
<dbReference type="PRINTS" id="PR00370">
    <property type="entry name" value="FMOXYGENASE"/>
</dbReference>
<dbReference type="InterPro" id="IPR000073">
    <property type="entry name" value="AB_hydrolase_1"/>
</dbReference>
<accession>C5B3B9</accession>
<protein>
    <recommendedName>
        <fullName evidence="10">Trimethylamine monooxygenase</fullName>
        <ecNumber evidence="9">1.14.13.148</ecNumber>
    </recommendedName>
</protein>
<evidence type="ECO:0000256" key="7">
    <source>
        <dbReference type="ARBA" id="ARBA00022898"/>
    </source>
</evidence>
<dbReference type="SMART" id="SM00823">
    <property type="entry name" value="PKS_PP"/>
    <property type="match status" value="1"/>
</dbReference>
<dbReference type="Pfam" id="PF00550">
    <property type="entry name" value="PP-binding"/>
    <property type="match status" value="1"/>
</dbReference>
<dbReference type="Pfam" id="PF00561">
    <property type="entry name" value="Abhydrolase_1"/>
    <property type="match status" value="2"/>
</dbReference>
<dbReference type="InterPro" id="IPR005814">
    <property type="entry name" value="Aminotrans_3"/>
</dbReference>
<dbReference type="Gene3D" id="1.10.1200.10">
    <property type="entry name" value="ACP-like"/>
    <property type="match status" value="1"/>
</dbReference>
<keyword evidence="6" id="KW-0521">NADP</keyword>
<dbReference type="SUPFAM" id="SSF47336">
    <property type="entry name" value="ACP-like"/>
    <property type="match status" value="1"/>
</dbReference>
<dbReference type="Gene3D" id="3.40.50.1820">
    <property type="entry name" value="alpha/beta hydrolase"/>
    <property type="match status" value="1"/>
</dbReference>
<evidence type="ECO:0007829" key="16">
    <source>
        <dbReference type="PDB" id="8RAJ"/>
    </source>
</evidence>
<comment type="similarity">
    <text evidence="1">Belongs to the FMO family.</text>
</comment>
<keyword evidence="11" id="KW-0175">Coiled coil</keyword>
<organism evidence="14 15">
    <name type="scientific">Methylorubrum extorquens (strain ATCC 14718 / DSM 1338 / JCM 2805 / NCIMB 9133 / AM1)</name>
    <name type="common">Methylobacterium extorquens</name>
    <dbReference type="NCBI Taxonomy" id="272630"/>
    <lineage>
        <taxon>Bacteria</taxon>
        <taxon>Pseudomonadati</taxon>
        <taxon>Pseudomonadota</taxon>
        <taxon>Alphaproteobacteria</taxon>
        <taxon>Hyphomicrobiales</taxon>
        <taxon>Methylobacteriaceae</taxon>
        <taxon>Methylorubrum</taxon>
    </lineage>
</organism>
<keyword evidence="16" id="KW-0002">3D-structure</keyword>
<evidence type="ECO:0000256" key="8">
    <source>
        <dbReference type="ARBA" id="ARBA00023002"/>
    </source>
</evidence>
<sequence>MTHFEDHRVGSDRLAADGEISADEALSMLDAIGTGQSTPTGADDLKARIVQDLGLLIASVLKLQLEDLSPGRTWMDYGLDSIASTELATLFTEKYGLSLPPTIFFEFQNIDSFADYLLSSHRVQLEKKYSVHLPRLVIAKAGSATPTIPPKHVRPSPTPEGGPSSIEALWGDAGRSMPSATRGLAASPVSEPVEVRSPLDRVIAFPKSTDREPSVEDLRRCRPLVEAAELHGFQRRGGGKLECATFGRGRPLLLLGGLVMHYSVMWQLQLEQWGAEHRLVMFHMPGCGGASLYDGVTLDSLVDDVAQVLEELGIAEAVPVLGYSFGGVLAQAFALRHPARCSALAVCVSTSSADGVGDFRSLMQELQKSPRFMEVNRGWPMAALPTYGRVVEGFDFRSALGRLGMPTLVVSAEDDRYMTPAYSSALSARIPNARLLEFRDAGHLVGFTHHDEFNRAVLDFLAEVHGRRPVHGAEDPSNPTICSDATDETLQLLSEYVRSGEQGHTIMLSPAVAQAALLLDAGLGASKREKRSTRSYFLTSGVEAVDSAFRFARHLARNRSGSSRGGILLVDRTDQVIRHFDPLGMGTSGALVPGIQSVSDLDAASDILAGSDAREIVALAYVADPRDTIEDAGRFLAMAKAASLTSILIDRNDTGTLPSDWLSVRMPERTDIVVLGEALGGFQVPAAAMVVGDNVANPWLMTPNEGYVRHPMANLGFTARVVLEHLAKHLPLDAARVREFRRIASDPEANYEAHSRYGNSGYARVARMHGFDARFYEGRGARSRMVLANRPPRDIVDCLSNVGTCPRGINPLDIATEVAGAHSRERDYNADLRSFLHATTGFEVFLQAPSYVAAIDTALALGLAGSGGRTKIVAFTGGAAFSLASAAVARDALFDSFRTPFQPVYARTVFIDPDAPEARAKLEEELAGGDVALVWLETIQVEGNATRPLPSDLVETVEGMRGSGGYLVAVDETQTALWTGHMIHSARTVREPDIAVLGTALTDGVLPIGGVLTRGTLLGAAYKAHPSWARAAERMHVCQLSAHVALHSLEDIQARGLLELARTNGIYLRTALEALQSRHPIVADVRGEGLLLTIELNLDAQPQFVRQSFGYLLWGWMLRDANGGVATVVCPLHNNCLRLAPPLTITREEIDAIVAGFDRALTVGIPGVLRDCATYCEERGDMRTATYIGGLVSDLPAAISSSLERKTKSEARTKRGGPGYTSVCIVGAGVAGISMAKALKDKNILFECYEARDQLGGIWAYDEEGLQTSTWANLNMNTPKGHYQFADMPMPSHYPDYPNRQQVKDYLEAYVDKNGLRDNIHLGCRVSKATRREDGKWDVVLENGSRRLFDALAVANGHHNEPTVPDFIKNGTFTGTVTHSQKYRTRHEYRGQRVMVVGIGNSGSQIAVDVSHDASMTYLAVRRGVYVLPHYLLGMRIDKALGPLNSWWVKKILRYPLHEMLMTSTYNLFIARHKNIGMPRPDHWMMSCLPTMSENLVNRIGDGKLKIVSDVERAEGKTLHLKDGTSLEVDAIICSTGYKTTFPFLEREIVDTPDNRVQLYKRVFHPEVDNLVFIGLFQAITWGFLDIMERQGQLAAQYFAGEYMLPSVADQKAEIERERARIEREYVKSLRNQYYLHGPTYMREMKLEMRRGQKRMRKAKAPRSFFFGATASQQ</sequence>
<keyword evidence="4" id="KW-0285">Flavoprotein</keyword>
<evidence type="ECO:0000259" key="13">
    <source>
        <dbReference type="PROSITE" id="PS50075"/>
    </source>
</evidence>
<evidence type="ECO:0000256" key="12">
    <source>
        <dbReference type="SAM" id="MobiDB-lite"/>
    </source>
</evidence>
<reference evidence="16" key="2">
    <citation type="journal article" date="2024" name="RSC Chem. Biol.">
        <title>Insights into docking in megasynthases from the investigation of the toblerol &lt;i&gt;trans&lt;/i&gt;-AT polyketide synthase: many alpha-helical means to an end.</title>
        <authorList>
            <person name="Scat S."/>
            <person name="Weissman K.J."/>
            <person name="Chagot B."/>
        </authorList>
    </citation>
    <scope>STRUCTURE BY NMR OF 1-44</scope>
</reference>
<keyword evidence="8" id="KW-0560">Oxidoreductase</keyword>
<evidence type="ECO:0000313" key="14">
    <source>
        <dbReference type="EMBL" id="ACS42951.1"/>
    </source>
</evidence>
<dbReference type="HOGENOM" id="CLU_241692_0_0_5"/>
<evidence type="ECO:0000256" key="6">
    <source>
        <dbReference type="ARBA" id="ARBA00022857"/>
    </source>
</evidence>
<dbReference type="InterPro" id="IPR036188">
    <property type="entry name" value="FAD/NAD-bd_sf"/>
</dbReference>
<dbReference type="InterPro" id="IPR020946">
    <property type="entry name" value="Flavin_mOase-like"/>
</dbReference>
<dbReference type="GO" id="GO:0004499">
    <property type="term" value="F:N,N-dimethylaniline monooxygenase activity"/>
    <property type="evidence" value="ECO:0007669"/>
    <property type="project" value="InterPro"/>
</dbReference>
<dbReference type="PROSITE" id="PS00012">
    <property type="entry name" value="PHOSPHOPANTETHEINE"/>
    <property type="match status" value="1"/>
</dbReference>
<dbReference type="GO" id="GO:0008483">
    <property type="term" value="F:transaminase activity"/>
    <property type="evidence" value="ECO:0007669"/>
    <property type="project" value="InterPro"/>
</dbReference>
<dbReference type="GO" id="GO:0031177">
    <property type="term" value="F:phosphopantetheine binding"/>
    <property type="evidence" value="ECO:0007669"/>
    <property type="project" value="InterPro"/>
</dbReference>
<dbReference type="Gene3D" id="3.50.50.60">
    <property type="entry name" value="FAD/NAD(P)-binding domain"/>
    <property type="match status" value="1"/>
</dbReference>
<dbReference type="Pfam" id="PF00743">
    <property type="entry name" value="FMO-like"/>
    <property type="match status" value="1"/>
</dbReference>
<dbReference type="InterPro" id="IPR000960">
    <property type="entry name" value="Flavin_mOase"/>
</dbReference>
<dbReference type="Gene3D" id="3.40.640.10">
    <property type="entry name" value="Type I PLP-dependent aspartate aminotransferase-like (Major domain)"/>
    <property type="match status" value="1"/>
</dbReference>
<evidence type="ECO:0000256" key="4">
    <source>
        <dbReference type="ARBA" id="ARBA00022630"/>
    </source>
</evidence>
<dbReference type="GO" id="GO:0050661">
    <property type="term" value="F:NADP binding"/>
    <property type="evidence" value="ECO:0007669"/>
    <property type="project" value="InterPro"/>
</dbReference>
<dbReference type="PROSITE" id="PS50075">
    <property type="entry name" value="CARRIER"/>
    <property type="match status" value="1"/>
</dbReference>
<dbReference type="InterPro" id="IPR015421">
    <property type="entry name" value="PyrdxlP-dep_Trfase_major"/>
</dbReference>
<dbReference type="SUPFAM" id="SSF51905">
    <property type="entry name" value="FAD/NAD(P)-binding domain"/>
    <property type="match status" value="2"/>
</dbReference>
<evidence type="ECO:0000256" key="3">
    <source>
        <dbReference type="ARBA" id="ARBA00022553"/>
    </source>
</evidence>
<name>C5B3B9_METEA</name>
<keyword evidence="14" id="KW-0614">Plasmid</keyword>
<dbReference type="InterPro" id="IPR020806">
    <property type="entry name" value="PKS_PP-bd"/>
</dbReference>
<dbReference type="SMART" id="SM01294">
    <property type="entry name" value="PKS_PP_betabranch"/>
    <property type="match status" value="1"/>
</dbReference>
<dbReference type="InterPro" id="IPR009081">
    <property type="entry name" value="PP-bd_ACP"/>
</dbReference>
<dbReference type="GO" id="GO:0030170">
    <property type="term" value="F:pyridoxal phosphate binding"/>
    <property type="evidence" value="ECO:0007669"/>
    <property type="project" value="InterPro"/>
</dbReference>
<dbReference type="EMBL" id="CP001511">
    <property type="protein sequence ID" value="ACS42951.1"/>
    <property type="molecule type" value="Genomic_DNA"/>
</dbReference>
<dbReference type="PANTHER" id="PTHR23023">
    <property type="entry name" value="DIMETHYLANILINE MONOOXYGENASE"/>
    <property type="match status" value="1"/>
</dbReference>
<reference evidence="14 15" key="1">
    <citation type="journal article" date="2009" name="PLoS ONE">
        <title>Methylobacterium genome sequences: a reference blueprint to investigate microbial metabolism of C1 compounds from natural and industrial sources.</title>
        <authorList>
            <person name="Vuilleumier S."/>
            <person name="Chistoserdova L."/>
            <person name="Lee M.-C."/>
            <person name="Bringel F."/>
            <person name="Lajus A."/>
            <person name="Zhou Y."/>
            <person name="Gourion B."/>
            <person name="Barbe V."/>
            <person name="Chang J."/>
            <person name="Cruveiller S."/>
            <person name="Dossat C."/>
            <person name="Gillett W."/>
            <person name="Gruffaz C."/>
            <person name="Haugen E."/>
            <person name="Hourcade E."/>
            <person name="Levy R."/>
            <person name="Mangenot S."/>
            <person name="Muller E."/>
            <person name="Nadalig T."/>
            <person name="Pagni M."/>
            <person name="Penny C."/>
            <person name="Peyraud R."/>
            <person name="Robinson D.G."/>
            <person name="Roche D."/>
            <person name="Rouy Z."/>
            <person name="Saenampechek C."/>
            <person name="Salvignol G."/>
            <person name="Vallenet D."/>
            <person name="Wu Z."/>
            <person name="Marx C.J."/>
            <person name="Vorholt J.A."/>
            <person name="Olson M.V."/>
            <person name="Kaul R."/>
            <person name="Weissenbach J."/>
            <person name="Medigue C."/>
            <person name="Lidstrom M.E."/>
        </authorList>
    </citation>
    <scope>NUCLEOTIDE SEQUENCE [LARGE SCALE GENOMIC DNA]</scope>
    <source>
        <strain evidence="15">ATCC 14718 / DSM 1338 / JCM 2805 / NCIMB 9133 / AM1</strain>
    </source>
</reference>
<feature type="region of interest" description="Disordered" evidence="12">
    <location>
        <begin position="146"/>
        <end position="171"/>
    </location>
</feature>
<evidence type="ECO:0000256" key="11">
    <source>
        <dbReference type="SAM" id="Coils"/>
    </source>
</evidence>
<feature type="domain" description="Carrier" evidence="13">
    <location>
        <begin position="47"/>
        <end position="121"/>
    </location>
</feature>
<dbReference type="InterPro" id="IPR006162">
    <property type="entry name" value="Ppantetheine_attach_site"/>
</dbReference>
<keyword evidence="2" id="KW-0596">Phosphopantetheine</keyword>
<dbReference type="OrthoDB" id="9790219at2"/>
<dbReference type="GO" id="GO:0050660">
    <property type="term" value="F:flavin adenine dinucleotide binding"/>
    <property type="evidence" value="ECO:0007669"/>
    <property type="project" value="InterPro"/>
</dbReference>
<dbReference type="EC" id="1.14.13.148" evidence="9"/>
<evidence type="ECO:0000256" key="5">
    <source>
        <dbReference type="ARBA" id="ARBA00022827"/>
    </source>
</evidence>
<feature type="coiled-coil region" evidence="11">
    <location>
        <begin position="1605"/>
        <end position="1632"/>
    </location>
</feature>
<dbReference type="Gene3D" id="3.90.1150.10">
    <property type="entry name" value="Aspartate Aminotransferase, domain 1"/>
    <property type="match status" value="1"/>
</dbReference>
<dbReference type="Pfam" id="PF00202">
    <property type="entry name" value="Aminotran_3"/>
    <property type="match status" value="1"/>
</dbReference>
<dbReference type="InterPro" id="IPR015424">
    <property type="entry name" value="PyrdxlP-dep_Trfase"/>
</dbReference>
<evidence type="ECO:0000313" key="15">
    <source>
        <dbReference type="Proteomes" id="UP000009081"/>
    </source>
</evidence>
<geneLocation type="plasmid" evidence="14 15">
    <name>megaplasmid</name>
</geneLocation>
<keyword evidence="15" id="KW-1185">Reference proteome</keyword>
<proteinExistence type="evidence at protein level"/>
<evidence type="ECO:0000256" key="9">
    <source>
        <dbReference type="ARBA" id="ARBA00034528"/>
    </source>
</evidence>
<dbReference type="RefSeq" id="WP_003598537.1">
    <property type="nucleotide sequence ID" value="NC_012811.1"/>
</dbReference>
<gene>
    <name evidence="14" type="ordered locus">MexAM1_META2p0010</name>
</gene>
<evidence type="ECO:0000256" key="2">
    <source>
        <dbReference type="ARBA" id="ARBA00022450"/>
    </source>
</evidence>
<keyword evidence="5" id="KW-0274">FAD</keyword>
<dbReference type="InterPro" id="IPR050346">
    <property type="entry name" value="FMO-like"/>
</dbReference>
<dbReference type="PDB" id="8RAJ">
    <property type="method" value="NMR"/>
    <property type="chains" value="B=1-44"/>
</dbReference>
<dbReference type="InterPro" id="IPR015422">
    <property type="entry name" value="PyrdxlP-dep_Trfase_small"/>
</dbReference>
<evidence type="ECO:0000256" key="1">
    <source>
        <dbReference type="ARBA" id="ARBA00009183"/>
    </source>
</evidence>